<dbReference type="PANTHER" id="PTHR31465:SF33">
    <property type="entry name" value="DOMAIN PROTEIN, PUTATIVE (AFU_ORTHOLOGUE AFUA_5G01310)-RELATED"/>
    <property type="match status" value="1"/>
</dbReference>
<sequence>MTRAPIDSRRSTDGNIYAYDANEDAAIVAAVFFGLVTGLQLGMMVRKETYFYLPLVCGVMTGGYVVRYLSAQSPDRASLYAAQSLLLLLPPSLFAATLYMTYGRIVMLVKKTDASVIRPERVTGIFVVGDLLAFSVQLAGGGVLVSDGDSSIGKIVVLAGLGIQLAFSAFFLTIAIIFDHRMTQAPRRGIIPIYGKYSWRKLLVLLILSSVVITVRCVYRIVEYSTGTEGFAMSHEICGYLADTILMFGVFSAFLFVHAGDVLPKKSDQEKMEDKSYIGLEDRL</sequence>
<keyword evidence="2 5" id="KW-0812">Transmembrane</keyword>
<comment type="caution">
    <text evidence="6">The sequence shown here is derived from an EMBL/GenBank/DDBJ whole genome shotgun (WGS) entry which is preliminary data.</text>
</comment>
<feature type="transmembrane region" description="Helical" evidence="5">
    <location>
        <begin position="81"/>
        <end position="102"/>
    </location>
</feature>
<feature type="transmembrane region" description="Helical" evidence="5">
    <location>
        <begin position="242"/>
        <end position="263"/>
    </location>
</feature>
<dbReference type="EMBL" id="JAUBYV010000003">
    <property type="protein sequence ID" value="KAK2627769.1"/>
    <property type="molecule type" value="Genomic_DNA"/>
</dbReference>
<feature type="transmembrane region" description="Helical" evidence="5">
    <location>
        <begin position="122"/>
        <end position="143"/>
    </location>
</feature>
<dbReference type="PANTHER" id="PTHR31465">
    <property type="entry name" value="PROTEIN RTA1-RELATED"/>
    <property type="match status" value="1"/>
</dbReference>
<feature type="transmembrane region" description="Helical" evidence="5">
    <location>
        <begin position="202"/>
        <end position="222"/>
    </location>
</feature>
<accession>A0AAD9WG66</accession>
<evidence type="ECO:0000313" key="6">
    <source>
        <dbReference type="EMBL" id="KAK2627769.1"/>
    </source>
</evidence>
<keyword evidence="4 5" id="KW-0472">Membrane</keyword>
<feature type="transmembrane region" description="Helical" evidence="5">
    <location>
        <begin position="25"/>
        <end position="43"/>
    </location>
</feature>
<keyword evidence="3 5" id="KW-1133">Transmembrane helix</keyword>
<gene>
    <name evidence="6" type="ORF">QTJ16_002415</name>
</gene>
<dbReference type="GO" id="GO:0016020">
    <property type="term" value="C:membrane"/>
    <property type="evidence" value="ECO:0007669"/>
    <property type="project" value="UniProtKB-SubCell"/>
</dbReference>
<evidence type="ECO:0000256" key="4">
    <source>
        <dbReference type="ARBA" id="ARBA00023136"/>
    </source>
</evidence>
<feature type="transmembrane region" description="Helical" evidence="5">
    <location>
        <begin position="50"/>
        <end position="69"/>
    </location>
</feature>
<comment type="subcellular location">
    <subcellularLocation>
        <location evidence="1">Membrane</location>
        <topology evidence="1">Multi-pass membrane protein</topology>
    </subcellularLocation>
</comment>
<organism evidence="6 7">
    <name type="scientific">Diplocarpon rosae</name>
    <dbReference type="NCBI Taxonomy" id="946125"/>
    <lineage>
        <taxon>Eukaryota</taxon>
        <taxon>Fungi</taxon>
        <taxon>Dikarya</taxon>
        <taxon>Ascomycota</taxon>
        <taxon>Pezizomycotina</taxon>
        <taxon>Leotiomycetes</taxon>
        <taxon>Helotiales</taxon>
        <taxon>Drepanopezizaceae</taxon>
        <taxon>Diplocarpon</taxon>
    </lineage>
</organism>
<name>A0AAD9WG66_9HELO</name>
<evidence type="ECO:0000256" key="5">
    <source>
        <dbReference type="SAM" id="Phobius"/>
    </source>
</evidence>
<reference evidence="6" key="1">
    <citation type="submission" date="2023-06" db="EMBL/GenBank/DDBJ databases">
        <title>Draft genome of Marssonina rosae.</title>
        <authorList>
            <person name="Cheng Q."/>
        </authorList>
    </citation>
    <scope>NUCLEOTIDE SEQUENCE</scope>
    <source>
        <strain evidence="6">R4</strain>
    </source>
</reference>
<evidence type="ECO:0000313" key="7">
    <source>
        <dbReference type="Proteomes" id="UP001285354"/>
    </source>
</evidence>
<evidence type="ECO:0008006" key="8">
    <source>
        <dbReference type="Google" id="ProtNLM"/>
    </source>
</evidence>
<feature type="transmembrane region" description="Helical" evidence="5">
    <location>
        <begin position="155"/>
        <end position="178"/>
    </location>
</feature>
<dbReference type="Pfam" id="PF04479">
    <property type="entry name" value="RTA1"/>
    <property type="match status" value="1"/>
</dbReference>
<evidence type="ECO:0000256" key="1">
    <source>
        <dbReference type="ARBA" id="ARBA00004141"/>
    </source>
</evidence>
<evidence type="ECO:0000256" key="3">
    <source>
        <dbReference type="ARBA" id="ARBA00022989"/>
    </source>
</evidence>
<dbReference type="AlphaFoldDB" id="A0AAD9WG66"/>
<dbReference type="Proteomes" id="UP001285354">
    <property type="component" value="Unassembled WGS sequence"/>
</dbReference>
<keyword evidence="7" id="KW-1185">Reference proteome</keyword>
<dbReference type="InterPro" id="IPR007568">
    <property type="entry name" value="RTA1"/>
</dbReference>
<protein>
    <recommendedName>
        <fullName evidence="8">RTA1-like protein</fullName>
    </recommendedName>
</protein>
<evidence type="ECO:0000256" key="2">
    <source>
        <dbReference type="ARBA" id="ARBA00022692"/>
    </source>
</evidence>
<proteinExistence type="predicted"/>